<evidence type="ECO:0000313" key="3">
    <source>
        <dbReference type="EMBL" id="KAL2042748.1"/>
    </source>
</evidence>
<feature type="region of interest" description="Disordered" evidence="1">
    <location>
        <begin position="62"/>
        <end position="199"/>
    </location>
</feature>
<gene>
    <name evidence="3" type="ORF">N7G274_004507</name>
</gene>
<feature type="compositionally biased region" description="Basic and acidic residues" evidence="1">
    <location>
        <begin position="473"/>
        <end position="490"/>
    </location>
</feature>
<evidence type="ECO:0000256" key="1">
    <source>
        <dbReference type="SAM" id="MobiDB-lite"/>
    </source>
</evidence>
<feature type="compositionally biased region" description="Basic residues" evidence="1">
    <location>
        <begin position="77"/>
        <end position="87"/>
    </location>
</feature>
<dbReference type="InterPro" id="IPR039128">
    <property type="entry name" value="TRIP4-like"/>
</dbReference>
<evidence type="ECO:0000313" key="4">
    <source>
        <dbReference type="Proteomes" id="UP001590950"/>
    </source>
</evidence>
<feature type="compositionally biased region" description="Low complexity" evidence="1">
    <location>
        <begin position="173"/>
        <end position="184"/>
    </location>
</feature>
<reference evidence="3 4" key="1">
    <citation type="submission" date="2024-09" db="EMBL/GenBank/DDBJ databases">
        <title>Rethinking Asexuality: The Enigmatic Case of Functional Sexual Genes in Lepraria (Stereocaulaceae).</title>
        <authorList>
            <person name="Doellman M."/>
            <person name="Sun Y."/>
            <person name="Barcenas-Pena A."/>
            <person name="Lumbsch H.T."/>
            <person name="Grewe F."/>
        </authorList>
    </citation>
    <scope>NUCLEOTIDE SEQUENCE [LARGE SCALE GENOMIC DNA]</scope>
    <source>
        <strain evidence="3 4">Mercado 3170</strain>
    </source>
</reference>
<dbReference type="Pfam" id="PF06221">
    <property type="entry name" value="zf-C2HC5"/>
    <property type="match status" value="1"/>
</dbReference>
<feature type="region of interest" description="Disordered" evidence="1">
    <location>
        <begin position="296"/>
        <end position="333"/>
    </location>
</feature>
<evidence type="ECO:0000259" key="2">
    <source>
        <dbReference type="Pfam" id="PF06221"/>
    </source>
</evidence>
<keyword evidence="4" id="KW-1185">Reference proteome</keyword>
<protein>
    <recommendedName>
        <fullName evidence="2">TRIP4/RQT4 C2HC5-type zinc finger domain-containing protein</fullName>
    </recommendedName>
</protein>
<proteinExistence type="predicted"/>
<feature type="compositionally biased region" description="Basic and acidic residues" evidence="1">
    <location>
        <begin position="519"/>
        <end position="532"/>
    </location>
</feature>
<name>A0ABR4AAI7_9LECA</name>
<dbReference type="EMBL" id="JBEFKJ010000013">
    <property type="protein sequence ID" value="KAL2042748.1"/>
    <property type="molecule type" value="Genomic_DNA"/>
</dbReference>
<dbReference type="PANTHER" id="PTHR12963:SF4">
    <property type="entry name" value="ACTIVATING SIGNAL COINTEGRATOR 1"/>
    <property type="match status" value="1"/>
</dbReference>
<feature type="domain" description="TRIP4/RQT4 C2HC5-type zinc finger" evidence="2">
    <location>
        <begin position="232"/>
        <end position="282"/>
    </location>
</feature>
<accession>A0ABR4AAI7</accession>
<dbReference type="Proteomes" id="UP001590950">
    <property type="component" value="Unassembled WGS sequence"/>
</dbReference>
<comment type="caution">
    <text evidence="3">The sequence shown here is derived from an EMBL/GenBank/DDBJ whole genome shotgun (WGS) entry which is preliminary data.</text>
</comment>
<dbReference type="PANTHER" id="PTHR12963">
    <property type="entry name" value="THYROID RECEPTOR INTERACTING PROTEIN RELATED"/>
    <property type="match status" value="1"/>
</dbReference>
<dbReference type="InterPro" id="IPR009349">
    <property type="entry name" value="TRIP4/RQT4_C2HC5_Znf"/>
</dbReference>
<sequence length="532" mass="58040">MASSVWAQSQLSQLLPLDEESLQQVLEYTSTLTKEAAAEHLKNLLGDSPKALDFISSYNLRRDPPTTAHSASEAPKHNRKPRQKKPPLNKLPPPRQPEDYGNTSGAYKKKDEDDYIVNNRRSHPEPALAKTLALSDQPDARQTPKTTVEPPTAPAKLPPSAAGHLLSDLPNVRSGSRTLSRTSSPVPKTKINVAGGASMHGASTTVQDLDSAIRTLELQTNPSLSTSSPAARRCDCLATRHPLLAAAPNCLNCGKIICVKEGIGPCTFCGTPLLTTEQVTSMMDSLRQERGQEKMNLNNASHRRAETATQPRPFTNLTRTSNATASSSNAPEQTLDLAKQHRDKLLAYQAENARRTHIIDEAADFETPASGQSIWSSPVERAAQLKRQQKVLREQEWNAKPEFEKRKVVISVDLIGGKAVRRMGTVEKPKQVEEDAVDTETGNEPAAETTSGGGAFSKNPLLGGLIRPVWKGKGKEATTKGEEGDRENQPKKQMWRRVQDDNDDNEALILDGGIYGGNDSERILGDEEHAFG</sequence>
<feature type="region of interest" description="Disordered" evidence="1">
    <location>
        <begin position="427"/>
        <end position="532"/>
    </location>
</feature>
<feature type="compositionally biased region" description="Low complexity" evidence="1">
    <location>
        <begin position="315"/>
        <end position="330"/>
    </location>
</feature>
<organism evidence="3 4">
    <name type="scientific">Stereocaulon virgatum</name>
    <dbReference type="NCBI Taxonomy" id="373712"/>
    <lineage>
        <taxon>Eukaryota</taxon>
        <taxon>Fungi</taxon>
        <taxon>Dikarya</taxon>
        <taxon>Ascomycota</taxon>
        <taxon>Pezizomycotina</taxon>
        <taxon>Lecanoromycetes</taxon>
        <taxon>OSLEUM clade</taxon>
        <taxon>Lecanoromycetidae</taxon>
        <taxon>Lecanorales</taxon>
        <taxon>Lecanorineae</taxon>
        <taxon>Stereocaulaceae</taxon>
        <taxon>Stereocaulon</taxon>
    </lineage>
</organism>